<keyword evidence="1" id="KW-1133">Transmembrane helix</keyword>
<evidence type="ECO:0000313" key="3">
    <source>
        <dbReference type="Proteomes" id="UP001216595"/>
    </source>
</evidence>
<evidence type="ECO:0000313" key="2">
    <source>
        <dbReference type="EMBL" id="MDC7694861.1"/>
    </source>
</evidence>
<proteinExistence type="predicted"/>
<gene>
    <name evidence="2" type="ORF">PQU94_11270</name>
</gene>
<accession>A0ABT5IFA8</accession>
<evidence type="ECO:0008006" key="4">
    <source>
        <dbReference type="Google" id="ProtNLM"/>
    </source>
</evidence>
<sequence length="162" mass="17912">MAKASVTDRLVAWFTVWDEDKTRSVLNITLAVLTGLLFGMVLDTILRQVGNYMFPPPPTFDMATPEEIAKLLDTMPPDAYIIKIVSWALGTFGGGYLAVRMAKVGAFPAWITGVLLVASYMIHMTFIPHPTWVVMICLPLCAVSAFAAGLLGNYMQLRQTRR</sequence>
<keyword evidence="1" id="KW-0472">Membrane</keyword>
<protein>
    <recommendedName>
        <fullName evidence="4">DUF2127 domain-containing protein</fullName>
    </recommendedName>
</protein>
<dbReference type="RefSeq" id="WP_272741567.1">
    <property type="nucleotide sequence ID" value="NZ_JAQQKW010000006.1"/>
</dbReference>
<feature type="transmembrane region" description="Helical" evidence="1">
    <location>
        <begin position="106"/>
        <end position="126"/>
    </location>
</feature>
<keyword evidence="3" id="KW-1185">Reference proteome</keyword>
<feature type="transmembrane region" description="Helical" evidence="1">
    <location>
        <begin position="25"/>
        <end position="46"/>
    </location>
</feature>
<dbReference type="Proteomes" id="UP001216595">
    <property type="component" value="Unassembled WGS sequence"/>
</dbReference>
<keyword evidence="1" id="KW-0812">Transmembrane</keyword>
<organism evidence="2 3">
    <name type="scientific">Asticcacaulis currens</name>
    <dbReference type="NCBI Taxonomy" id="2984210"/>
    <lineage>
        <taxon>Bacteria</taxon>
        <taxon>Pseudomonadati</taxon>
        <taxon>Pseudomonadota</taxon>
        <taxon>Alphaproteobacteria</taxon>
        <taxon>Caulobacterales</taxon>
        <taxon>Caulobacteraceae</taxon>
        <taxon>Asticcacaulis</taxon>
    </lineage>
</organism>
<name>A0ABT5IFA8_9CAUL</name>
<reference evidence="2 3" key="1">
    <citation type="submission" date="2023-01" db="EMBL/GenBank/DDBJ databases">
        <title>Novel species of the genus Asticcacaulis isolated from rivers.</title>
        <authorList>
            <person name="Lu H."/>
        </authorList>
    </citation>
    <scope>NUCLEOTIDE SEQUENCE [LARGE SCALE GENOMIC DNA]</scope>
    <source>
        <strain evidence="2 3">DXS10W</strain>
    </source>
</reference>
<feature type="transmembrane region" description="Helical" evidence="1">
    <location>
        <begin position="80"/>
        <end position="99"/>
    </location>
</feature>
<feature type="transmembrane region" description="Helical" evidence="1">
    <location>
        <begin position="132"/>
        <end position="152"/>
    </location>
</feature>
<evidence type="ECO:0000256" key="1">
    <source>
        <dbReference type="SAM" id="Phobius"/>
    </source>
</evidence>
<dbReference type="EMBL" id="JAQQKW010000006">
    <property type="protein sequence ID" value="MDC7694861.1"/>
    <property type="molecule type" value="Genomic_DNA"/>
</dbReference>
<comment type="caution">
    <text evidence="2">The sequence shown here is derived from an EMBL/GenBank/DDBJ whole genome shotgun (WGS) entry which is preliminary data.</text>
</comment>